<name>C4YB58_CLAL4</name>
<dbReference type="EMBL" id="CH408082">
    <property type="protein sequence ID" value="EEQ41222.1"/>
    <property type="molecule type" value="Genomic_DNA"/>
</dbReference>
<evidence type="ECO:0000313" key="2">
    <source>
        <dbReference type="Proteomes" id="UP000007703"/>
    </source>
</evidence>
<dbReference type="AlphaFoldDB" id="C4YB58"/>
<reference evidence="1 2" key="1">
    <citation type="journal article" date="2009" name="Nature">
        <title>Evolution of pathogenicity and sexual reproduction in eight Candida genomes.</title>
        <authorList>
            <person name="Butler G."/>
            <person name="Rasmussen M.D."/>
            <person name="Lin M.F."/>
            <person name="Santos M.A."/>
            <person name="Sakthikumar S."/>
            <person name="Munro C.A."/>
            <person name="Rheinbay E."/>
            <person name="Grabherr M."/>
            <person name="Forche A."/>
            <person name="Reedy J.L."/>
            <person name="Agrafioti I."/>
            <person name="Arnaud M.B."/>
            <person name="Bates S."/>
            <person name="Brown A.J."/>
            <person name="Brunke S."/>
            <person name="Costanzo M.C."/>
            <person name="Fitzpatrick D.A."/>
            <person name="de Groot P.W."/>
            <person name="Harris D."/>
            <person name="Hoyer L.L."/>
            <person name="Hube B."/>
            <person name="Klis F.M."/>
            <person name="Kodira C."/>
            <person name="Lennard N."/>
            <person name="Logue M.E."/>
            <person name="Martin R."/>
            <person name="Neiman A.M."/>
            <person name="Nikolaou E."/>
            <person name="Quail M.A."/>
            <person name="Quinn J."/>
            <person name="Santos M.C."/>
            <person name="Schmitzberger F.F."/>
            <person name="Sherlock G."/>
            <person name="Shah P."/>
            <person name="Silverstein K.A."/>
            <person name="Skrzypek M.S."/>
            <person name="Soll D."/>
            <person name="Staggs R."/>
            <person name="Stansfield I."/>
            <person name="Stumpf M.P."/>
            <person name="Sudbery P.E."/>
            <person name="Srikantha T."/>
            <person name="Zeng Q."/>
            <person name="Berman J."/>
            <person name="Berriman M."/>
            <person name="Heitman J."/>
            <person name="Gow N.A."/>
            <person name="Lorenz M.C."/>
            <person name="Birren B.W."/>
            <person name="Kellis M."/>
            <person name="Cuomo C.A."/>
        </authorList>
    </citation>
    <scope>NUCLEOTIDE SEQUENCE [LARGE SCALE GENOMIC DNA]</scope>
    <source>
        <strain evidence="1 2">ATCC 42720</strain>
    </source>
</reference>
<organism evidence="1 2">
    <name type="scientific">Clavispora lusitaniae (strain ATCC 42720)</name>
    <name type="common">Yeast</name>
    <name type="synonym">Candida lusitaniae</name>
    <dbReference type="NCBI Taxonomy" id="306902"/>
    <lineage>
        <taxon>Eukaryota</taxon>
        <taxon>Fungi</taxon>
        <taxon>Dikarya</taxon>
        <taxon>Ascomycota</taxon>
        <taxon>Saccharomycotina</taxon>
        <taxon>Pichiomycetes</taxon>
        <taxon>Metschnikowiaceae</taxon>
        <taxon>Clavispora</taxon>
    </lineage>
</organism>
<sequence>MLVSLLYELVNVNLLQSHMACQRNGLLVLVLVSDFVQCGQRTPSQDRWSQFKWSNPARNRFEVLPQRHKLVHHVLNTDVAQVVSEFVFNKSVVVQFHLGFVALLVGRHDASSLVEKITHRSQRWGAHHNIRSHKLQCGNHGLRQLDENTHVRFGQAQHFEHGFSLLRNGHISVQVFCADNKHELRGDLLAGRHRSSCFVLENVVQSFRFHGIGSASDHQLFCSEKLVSCNQAFSGFFLVSFSQSLLLSDSLSVGIFPLPQKHLRVGV</sequence>
<accession>C4YB58</accession>
<evidence type="ECO:0000313" key="1">
    <source>
        <dbReference type="EMBL" id="EEQ41222.1"/>
    </source>
</evidence>
<protein>
    <submittedName>
        <fullName evidence="1">Uncharacterized protein</fullName>
    </submittedName>
</protein>
<dbReference type="VEuPathDB" id="FungiDB:CLUG_05350"/>
<dbReference type="Proteomes" id="UP000007703">
    <property type="component" value="Unassembled WGS sequence"/>
</dbReference>
<dbReference type="InParanoid" id="C4YB58"/>
<proteinExistence type="predicted"/>
<gene>
    <name evidence="1" type="ORF">CLUG_05350</name>
</gene>
<dbReference type="KEGG" id="clu:CLUG_05350"/>
<dbReference type="HOGENOM" id="CLU_1042088_0_0_1"/>